<sequence length="305" mass="34752">MAVLRERHPEYYFNDGTAHFLISEPTRQTLYKLYPGLLTLRSSVLESLFSLPQPGGQQSAREGTCDENPIVLHGIIRREFDYLLAFLSGGYAGEQHREEFLISVLKLSEFFEITHGSQYAVAELSRLESFDASLKLQLGRQYHVDHWVEPAFRDLLSRPLSSISRAEACRMGLEYFYVLAHVKSLVERSCRAIAYTAPPLIQPPICTTPSQCEASWKEEWWNDIARQLLHPDDPCCGHEILAWLDDAEIPGLCAACKEATISELKDKQMDVLLQEEELVNTAVMEIMALQTDEPIRASFRQLHSH</sequence>
<reference evidence="1" key="1">
    <citation type="submission" date="2021-03" db="EMBL/GenBank/DDBJ databases">
        <title>Evolutionary innovations through gain and loss of genes in the ectomycorrhizal Boletales.</title>
        <authorList>
            <person name="Wu G."/>
            <person name="Miyauchi S."/>
            <person name="Morin E."/>
            <person name="Yang Z.-L."/>
            <person name="Xu J."/>
            <person name="Martin F.M."/>
        </authorList>
    </citation>
    <scope>NUCLEOTIDE SEQUENCE</scope>
    <source>
        <strain evidence="1">BR01</strain>
    </source>
</reference>
<gene>
    <name evidence="1" type="ORF">JVT61DRAFT_3495</name>
</gene>
<dbReference type="EMBL" id="JAGFBS010000015">
    <property type="protein sequence ID" value="KAG6375274.1"/>
    <property type="molecule type" value="Genomic_DNA"/>
</dbReference>
<evidence type="ECO:0000313" key="2">
    <source>
        <dbReference type="Proteomes" id="UP000683000"/>
    </source>
</evidence>
<keyword evidence="2" id="KW-1185">Reference proteome</keyword>
<accession>A0A8I2YMG0</accession>
<name>A0A8I2YMG0_9AGAM</name>
<dbReference type="Proteomes" id="UP000683000">
    <property type="component" value="Unassembled WGS sequence"/>
</dbReference>
<evidence type="ECO:0008006" key="3">
    <source>
        <dbReference type="Google" id="ProtNLM"/>
    </source>
</evidence>
<evidence type="ECO:0000313" key="1">
    <source>
        <dbReference type="EMBL" id="KAG6375274.1"/>
    </source>
</evidence>
<proteinExistence type="predicted"/>
<dbReference type="OrthoDB" id="2804507at2759"/>
<dbReference type="AlphaFoldDB" id="A0A8I2YMG0"/>
<comment type="caution">
    <text evidence="1">The sequence shown here is derived from an EMBL/GenBank/DDBJ whole genome shotgun (WGS) entry which is preliminary data.</text>
</comment>
<protein>
    <recommendedName>
        <fullName evidence="3">BTB domain-containing protein</fullName>
    </recommendedName>
</protein>
<organism evidence="1 2">
    <name type="scientific">Boletus reticuloceps</name>
    <dbReference type="NCBI Taxonomy" id="495285"/>
    <lineage>
        <taxon>Eukaryota</taxon>
        <taxon>Fungi</taxon>
        <taxon>Dikarya</taxon>
        <taxon>Basidiomycota</taxon>
        <taxon>Agaricomycotina</taxon>
        <taxon>Agaricomycetes</taxon>
        <taxon>Agaricomycetidae</taxon>
        <taxon>Boletales</taxon>
        <taxon>Boletineae</taxon>
        <taxon>Boletaceae</taxon>
        <taxon>Boletoideae</taxon>
        <taxon>Boletus</taxon>
    </lineage>
</organism>